<comment type="caution">
    <text evidence="1">The sequence shown here is derived from an EMBL/GenBank/DDBJ whole genome shotgun (WGS) entry which is preliminary data.</text>
</comment>
<reference evidence="1" key="1">
    <citation type="submission" date="2022-06" db="EMBL/GenBank/DDBJ databases">
        <title>WGS of actinobacteria.</title>
        <authorList>
            <person name="Thawai C."/>
        </authorList>
    </citation>
    <scope>NUCLEOTIDE SEQUENCE</scope>
    <source>
        <strain evidence="1">DSM 42010</strain>
    </source>
</reference>
<dbReference type="RefSeq" id="WP_257636478.1">
    <property type="nucleotide sequence ID" value="NZ_JANIIC010000135.1"/>
</dbReference>
<protein>
    <submittedName>
        <fullName evidence="1">Uncharacterized protein</fullName>
    </submittedName>
</protein>
<name>A0A9X2M7X3_STRMQ</name>
<keyword evidence="2" id="KW-1185">Reference proteome</keyword>
<accession>A0A9X2M7X3</accession>
<sequence length="61" mass="6512">MTRLQFNPQLKPELPTHTTKLSTRICAGGTNPIRLSFRSGGTQVYGMAGGQFHKLPAGGGQ</sequence>
<dbReference type="Proteomes" id="UP001142400">
    <property type="component" value="Unassembled WGS sequence"/>
</dbReference>
<evidence type="ECO:0000313" key="1">
    <source>
        <dbReference type="EMBL" id="MCQ8836440.1"/>
    </source>
</evidence>
<organism evidence="1 2">
    <name type="scientific">Streptomyces malaysiensis subsp. samsunensis</name>
    <dbReference type="NCBI Taxonomy" id="459658"/>
    <lineage>
        <taxon>Bacteria</taxon>
        <taxon>Bacillati</taxon>
        <taxon>Actinomycetota</taxon>
        <taxon>Actinomycetes</taxon>
        <taxon>Kitasatosporales</taxon>
        <taxon>Streptomycetaceae</taxon>
        <taxon>Streptomyces</taxon>
        <taxon>Streptomyces violaceusniger group</taxon>
    </lineage>
</organism>
<feature type="non-terminal residue" evidence="1">
    <location>
        <position position="61"/>
    </location>
</feature>
<evidence type="ECO:0000313" key="2">
    <source>
        <dbReference type="Proteomes" id="UP001142400"/>
    </source>
</evidence>
<proteinExistence type="predicted"/>
<gene>
    <name evidence="1" type="ORF">NQU54_47490</name>
</gene>
<dbReference type="EMBL" id="JANIIC010000135">
    <property type="protein sequence ID" value="MCQ8836440.1"/>
    <property type="molecule type" value="Genomic_DNA"/>
</dbReference>
<dbReference type="AlphaFoldDB" id="A0A9X2M7X3"/>